<keyword evidence="2" id="KW-1185">Reference proteome</keyword>
<gene>
    <name evidence="1" type="ORF">AS180_04635</name>
</gene>
<evidence type="ECO:0000313" key="2">
    <source>
        <dbReference type="Proteomes" id="UP000053681"/>
    </source>
</evidence>
<sequence>MSEITFLASYKPFIIPDEIEEYNKKTNFEGIEDLIYLAVFDLKDTGWYEEVGGLFTLPYLYEIRGADNRLFLLYLEKYMEEGDVLELWHLPNQHASSEYERRLLSAAEPIKINVGSLTYENQKGVYHLNEKKWVEELSHRNFLTPYGITTIVKY</sequence>
<dbReference type="RefSeq" id="WP_025910961.1">
    <property type="nucleotide sequence ID" value="NZ_KQ758632.1"/>
</dbReference>
<name>A0A0V8JPU0_9BACI</name>
<organism evidence="1 2">
    <name type="scientific">Priestia veravalensis</name>
    <dbReference type="NCBI Taxonomy" id="1414648"/>
    <lineage>
        <taxon>Bacteria</taxon>
        <taxon>Bacillati</taxon>
        <taxon>Bacillota</taxon>
        <taxon>Bacilli</taxon>
        <taxon>Bacillales</taxon>
        <taxon>Bacillaceae</taxon>
        <taxon>Priestia</taxon>
    </lineage>
</organism>
<protein>
    <submittedName>
        <fullName evidence="1">Uncharacterized protein</fullName>
    </submittedName>
</protein>
<reference evidence="1 2" key="1">
    <citation type="submission" date="2015-11" db="EMBL/GenBank/DDBJ databases">
        <title>Bacillus caseinolyticus sp nov.</title>
        <authorList>
            <person name="Dastager S.G."/>
            <person name="Mawlankar R."/>
        </authorList>
    </citation>
    <scope>NUCLEOTIDE SEQUENCE [LARGE SCALE GENOMIC DNA]</scope>
    <source>
        <strain evidence="1 2">SGD-V-76</strain>
    </source>
</reference>
<comment type="caution">
    <text evidence="1">The sequence shown here is derived from an EMBL/GenBank/DDBJ whole genome shotgun (WGS) entry which is preliminary data.</text>
</comment>
<dbReference type="AlphaFoldDB" id="A0A0V8JPU0"/>
<evidence type="ECO:0000313" key="1">
    <source>
        <dbReference type="EMBL" id="KSU88952.1"/>
    </source>
</evidence>
<dbReference type="Proteomes" id="UP000053681">
    <property type="component" value="Unassembled WGS sequence"/>
</dbReference>
<proteinExistence type="predicted"/>
<dbReference type="EMBL" id="LNQP01000012">
    <property type="protein sequence ID" value="KSU88952.1"/>
    <property type="molecule type" value="Genomic_DNA"/>
</dbReference>
<accession>A0A0V8JPU0</accession>